<evidence type="ECO:0000259" key="2">
    <source>
        <dbReference type="Pfam" id="PF02481"/>
    </source>
</evidence>
<dbReference type="InterPro" id="IPR057666">
    <property type="entry name" value="DrpA_SLOG"/>
</dbReference>
<proteinExistence type="inferred from homology"/>
<organism evidence="3 4">
    <name type="scientific">Anaerococcus hydrogenalis</name>
    <dbReference type="NCBI Taxonomy" id="33029"/>
    <lineage>
        <taxon>Bacteria</taxon>
        <taxon>Bacillati</taxon>
        <taxon>Bacillota</taxon>
        <taxon>Tissierellia</taxon>
        <taxon>Tissierellales</taxon>
        <taxon>Peptoniphilaceae</taxon>
        <taxon>Anaerococcus</taxon>
    </lineage>
</organism>
<evidence type="ECO:0000256" key="1">
    <source>
        <dbReference type="ARBA" id="ARBA00006525"/>
    </source>
</evidence>
<sequence length="359" mass="41116">MKKKELLLYFNFINLSNKIVLDFCENLDMDNFFDLDRKIFDKLTKKNKEKIFSKKNLENFKTYKEKVIKGNYKICTIYDENYPINLSFIDDRPALFYYKGKIEKEDKNAIAFIGARKCTDYGKWACKKIVEGFKDTNIRTVSGLAYGIDAISHKVSLENNIKTIGVIGSGLDIIYPKANKYLYEKIEEKGLIISEFPLETPPNSYNFPRRNRIISGLSKGVCVIEAKEKSGTMITTNFALDQGREVFCLPGNINSIYSKGCNKLIQEGSKLVMDASDIIDEIEDFKNINKEKRKINLDGLDKDTANVVKYIIDKPSSSADEISQNLSMAIEDVNYILIFLELNDYIENMGNNEYVCKGD</sequence>
<dbReference type="AlphaFoldDB" id="A0A2N6UK00"/>
<reference evidence="3 4" key="1">
    <citation type="submission" date="2017-09" db="EMBL/GenBank/DDBJ databases">
        <title>Bacterial strain isolated from the female urinary microbiota.</title>
        <authorList>
            <person name="Thomas-White K."/>
            <person name="Kumar N."/>
            <person name="Forster S."/>
            <person name="Putonti C."/>
            <person name="Lawley T."/>
            <person name="Wolfe A.J."/>
        </authorList>
    </citation>
    <scope>NUCLEOTIDE SEQUENCE [LARGE SCALE GENOMIC DNA]</scope>
    <source>
        <strain evidence="3 4">UMB0204</strain>
    </source>
</reference>
<gene>
    <name evidence="3" type="primary">dprA</name>
    <name evidence="3" type="ORF">CJ192_04450</name>
</gene>
<evidence type="ECO:0000313" key="3">
    <source>
        <dbReference type="EMBL" id="PMC82006.1"/>
    </source>
</evidence>
<dbReference type="NCBIfam" id="TIGR00732">
    <property type="entry name" value="dprA"/>
    <property type="match status" value="1"/>
</dbReference>
<comment type="similarity">
    <text evidence="1">Belongs to the DprA/Smf family.</text>
</comment>
<protein>
    <submittedName>
        <fullName evidence="3">DNA-protecting protein DprA</fullName>
    </submittedName>
</protein>
<dbReference type="SUPFAM" id="SSF102405">
    <property type="entry name" value="MCP/YpsA-like"/>
    <property type="match status" value="1"/>
</dbReference>
<dbReference type="Proteomes" id="UP000235658">
    <property type="component" value="Unassembled WGS sequence"/>
</dbReference>
<evidence type="ECO:0000313" key="4">
    <source>
        <dbReference type="Proteomes" id="UP000235658"/>
    </source>
</evidence>
<dbReference type="Pfam" id="PF02481">
    <property type="entry name" value="DNA_processg_A"/>
    <property type="match status" value="1"/>
</dbReference>
<feature type="domain" description="Smf/DprA SLOG" evidence="2">
    <location>
        <begin position="74"/>
        <end position="282"/>
    </location>
</feature>
<dbReference type="InterPro" id="IPR003488">
    <property type="entry name" value="DprA"/>
</dbReference>
<accession>A0A2N6UK00</accession>
<name>A0A2N6UK00_9FIRM</name>
<comment type="caution">
    <text evidence="3">The sequence shown here is derived from an EMBL/GenBank/DDBJ whole genome shotgun (WGS) entry which is preliminary data.</text>
</comment>
<dbReference type="GeneID" id="84578429"/>
<dbReference type="GO" id="GO:0009294">
    <property type="term" value="P:DNA-mediated transformation"/>
    <property type="evidence" value="ECO:0007669"/>
    <property type="project" value="InterPro"/>
</dbReference>
<dbReference type="Gene3D" id="3.40.50.450">
    <property type="match status" value="1"/>
</dbReference>
<dbReference type="RefSeq" id="WP_102197922.1">
    <property type="nucleotide sequence ID" value="NZ_CAUPDS010000013.1"/>
</dbReference>
<dbReference type="EMBL" id="PNHP01000002">
    <property type="protein sequence ID" value="PMC82006.1"/>
    <property type="molecule type" value="Genomic_DNA"/>
</dbReference>
<dbReference type="PANTHER" id="PTHR43022">
    <property type="entry name" value="PROTEIN SMF"/>
    <property type="match status" value="1"/>
</dbReference>
<dbReference type="PANTHER" id="PTHR43022:SF1">
    <property type="entry name" value="PROTEIN SMF"/>
    <property type="match status" value="1"/>
</dbReference>